<sequence>MNYSAVALVLLAAYLWHANSLHNEFNVIKKLLVVIFESVQARFDTITMNLAEYHESVLTSLSKLHNMTKYSVDLVLVNSKKIDVINNKIDILIKTHQ</sequence>
<dbReference type="Proteomes" id="UP000202327">
    <property type="component" value="Segment"/>
</dbReference>
<dbReference type="EMBL" id="KM102981">
    <property type="protein sequence ID" value="AIZ48569.1"/>
    <property type="molecule type" value="Genomic_DNA"/>
</dbReference>
<evidence type="ECO:0000313" key="2">
    <source>
        <dbReference type="Proteomes" id="UP000202327"/>
    </source>
</evidence>
<proteinExistence type="predicted"/>
<name>A0A0A7KR05_9ABAC</name>
<protein>
    <submittedName>
        <fullName evidence="1">Gp16</fullName>
    </submittedName>
</protein>
<dbReference type="KEGG" id="vg:22619601"/>
<dbReference type="OrthoDB" id="24616at10239"/>
<dbReference type="RefSeq" id="YP_009112572.1">
    <property type="nucleotide sequence ID" value="NC_025960.1"/>
</dbReference>
<evidence type="ECO:0000313" key="1">
    <source>
        <dbReference type="EMBL" id="AIZ48569.1"/>
    </source>
</evidence>
<reference evidence="1 2" key="1">
    <citation type="journal article" date="2015" name="Virus Genes">
        <title>The genome sequence of Agrotis segetum nucleopolyhedrovirus B (AgseNPV-B) reveals a new baculovirus species within the Agrotis baculovirus complex.</title>
        <authorList>
            <person name="Wennmann J.T."/>
            <person name="Gueli Alletti G."/>
            <person name="Jehle J.A."/>
        </authorList>
    </citation>
    <scope>NUCLEOTIDE SEQUENCE [LARGE SCALE GENOMIC DNA]</scope>
    <source>
        <strain evidence="1">English</strain>
    </source>
</reference>
<dbReference type="GeneID" id="22619601"/>
<organism evidence="1 2">
    <name type="scientific">Agrotis segetum nucleopolyhedrovirus B</name>
    <dbReference type="NCBI Taxonomy" id="1580580"/>
    <lineage>
        <taxon>Viruses</taxon>
        <taxon>Viruses incertae sedis</taxon>
        <taxon>Naldaviricetes</taxon>
        <taxon>Lefavirales</taxon>
        <taxon>Baculoviridae</taxon>
        <taxon>Alphabaculovirus</taxon>
        <taxon>Alphabaculovirus alteragsegetum</taxon>
    </lineage>
</organism>
<accession>A0A0A7KR05</accession>
<keyword evidence="2" id="KW-1185">Reference proteome</keyword>